<dbReference type="GO" id="GO:0032259">
    <property type="term" value="P:methylation"/>
    <property type="evidence" value="ECO:0007669"/>
    <property type="project" value="UniProtKB-KW"/>
</dbReference>
<dbReference type="Pfam" id="PF21320">
    <property type="entry name" value="WHD_Rv2258c"/>
    <property type="match status" value="1"/>
</dbReference>
<evidence type="ECO:0000313" key="3">
    <source>
        <dbReference type="EMBL" id="RFS46546.1"/>
    </source>
</evidence>
<evidence type="ECO:0000313" key="4">
    <source>
        <dbReference type="Proteomes" id="UP000262621"/>
    </source>
</evidence>
<dbReference type="GO" id="GO:0008168">
    <property type="term" value="F:methyltransferase activity"/>
    <property type="evidence" value="ECO:0007669"/>
    <property type="project" value="UniProtKB-KW"/>
</dbReference>
<name>A0A372G187_9ACTN</name>
<dbReference type="InterPro" id="IPR036390">
    <property type="entry name" value="WH_DNA-bd_sf"/>
</dbReference>
<dbReference type="AlphaFoldDB" id="A0A372G187"/>
<gene>
    <name evidence="3" type="ORF">D0Q02_10615</name>
</gene>
<dbReference type="EMBL" id="QVFU01000008">
    <property type="protein sequence ID" value="RFS46546.1"/>
    <property type="molecule type" value="Genomic_DNA"/>
</dbReference>
<reference evidence="3 4" key="1">
    <citation type="submission" date="2018-08" db="EMBL/GenBank/DDBJ databases">
        <title>Verrucosispora craniellae sp. nov., isolated from a marine sponge in the South China Sea.</title>
        <authorList>
            <person name="Li L."/>
            <person name="Lin H.W."/>
        </authorList>
    </citation>
    <scope>NUCLEOTIDE SEQUENCE [LARGE SCALE GENOMIC DNA]</scope>
    <source>
        <strain evidence="3 4">LHW63014</strain>
    </source>
</reference>
<dbReference type="PANTHER" id="PTHR45128">
    <property type="entry name" value="METHYLTRANSFERASE TYPE 11"/>
    <property type="match status" value="1"/>
</dbReference>
<evidence type="ECO:0000259" key="1">
    <source>
        <dbReference type="Pfam" id="PF08242"/>
    </source>
</evidence>
<accession>A0A372G187</accession>
<dbReference type="Pfam" id="PF08242">
    <property type="entry name" value="Methyltransf_12"/>
    <property type="match status" value="1"/>
</dbReference>
<dbReference type="InterPro" id="IPR053173">
    <property type="entry name" value="SAM-binding_MTase"/>
</dbReference>
<dbReference type="InterPro" id="IPR029063">
    <property type="entry name" value="SAM-dependent_MTases_sf"/>
</dbReference>
<keyword evidence="3" id="KW-0808">Transferase</keyword>
<dbReference type="InterPro" id="IPR048711">
    <property type="entry name" value="WHD_Rv2258c"/>
</dbReference>
<dbReference type="InterPro" id="IPR013217">
    <property type="entry name" value="Methyltransf_12"/>
</dbReference>
<keyword evidence="4" id="KW-1185">Reference proteome</keyword>
<dbReference type="SUPFAM" id="SSF46785">
    <property type="entry name" value="Winged helix' DNA-binding domain"/>
    <property type="match status" value="1"/>
</dbReference>
<dbReference type="Gene3D" id="1.10.10.10">
    <property type="entry name" value="Winged helix-like DNA-binding domain superfamily/Winged helix DNA-binding domain"/>
    <property type="match status" value="1"/>
</dbReference>
<feature type="domain" description="Methyltransferase type 12" evidence="1">
    <location>
        <begin position="186"/>
        <end position="280"/>
    </location>
</feature>
<protein>
    <submittedName>
        <fullName evidence="3">Class I SAM-dependent methyltransferase</fullName>
    </submittedName>
</protein>
<dbReference type="SUPFAM" id="SSF53335">
    <property type="entry name" value="S-adenosyl-L-methionine-dependent methyltransferases"/>
    <property type="match status" value="1"/>
</dbReference>
<dbReference type="InterPro" id="IPR036388">
    <property type="entry name" value="WH-like_DNA-bd_sf"/>
</dbReference>
<dbReference type="Proteomes" id="UP000262621">
    <property type="component" value="Unassembled WGS sequence"/>
</dbReference>
<dbReference type="RefSeq" id="WP_117227808.1">
    <property type="nucleotide sequence ID" value="NZ_CP061725.1"/>
</dbReference>
<dbReference type="CDD" id="cd02440">
    <property type="entry name" value="AdoMet_MTases"/>
    <property type="match status" value="1"/>
</dbReference>
<proteinExistence type="predicted"/>
<evidence type="ECO:0000259" key="2">
    <source>
        <dbReference type="Pfam" id="PF21320"/>
    </source>
</evidence>
<sequence length="362" mass="38325">MTTPIDPQARVFAVRMWTSLLATQELLATYLGVRLGLYDDLAAKGPGTVGEIAARVGVDPRYAREWLEQQAVAGVLTVDDASAPADERVFTLPAAHAEVLTVSDSPLSMSALAVLPLGGVAAALPALLEAYRSGDGVADAVYGVDWREGHAGANRAMFTHQMAGWLRRHAPDIHTRLVGTPARVADVACGAGWAGIGLARAFPRIAVDGYDIDPEVIADATGHAADAGLSDRVSFAARDAADPDLAGTYDLVCLFDALHEIARPVEVLRACRRLCADGGSVLVLDARVAERFAAPADEIERFQYATSVLHCLPACRSQQPSAGTGTVLRPDAVRDLAAEAGFAAVTQLPIDDRFHRLYRLIG</sequence>
<feature type="domain" description="S-adenosylmethionine-dependent methyltransferase Rv2258c-like winged HTH" evidence="2">
    <location>
        <begin position="29"/>
        <end position="101"/>
    </location>
</feature>
<organism evidence="3 4">
    <name type="scientific">Micromonospora craniellae</name>
    <dbReference type="NCBI Taxonomy" id="2294034"/>
    <lineage>
        <taxon>Bacteria</taxon>
        <taxon>Bacillati</taxon>
        <taxon>Actinomycetota</taxon>
        <taxon>Actinomycetes</taxon>
        <taxon>Micromonosporales</taxon>
        <taxon>Micromonosporaceae</taxon>
        <taxon>Micromonospora</taxon>
    </lineage>
</organism>
<dbReference type="Gene3D" id="3.40.50.150">
    <property type="entry name" value="Vaccinia Virus protein VP39"/>
    <property type="match status" value="1"/>
</dbReference>
<keyword evidence="3" id="KW-0489">Methyltransferase</keyword>
<dbReference type="OrthoDB" id="9801363at2"/>
<comment type="caution">
    <text evidence="3">The sequence shown here is derived from an EMBL/GenBank/DDBJ whole genome shotgun (WGS) entry which is preliminary data.</text>
</comment>